<evidence type="ECO:0000256" key="1">
    <source>
        <dbReference type="SAM" id="Phobius"/>
    </source>
</evidence>
<feature type="transmembrane region" description="Helical" evidence="1">
    <location>
        <begin position="12"/>
        <end position="30"/>
    </location>
</feature>
<dbReference type="AlphaFoldDB" id="Q2F9Z4"/>
<keyword evidence="1" id="KW-1133">Transmembrane helix</keyword>
<feature type="transmembrane region" description="Helical" evidence="1">
    <location>
        <begin position="194"/>
        <end position="213"/>
    </location>
</feature>
<proteinExistence type="predicted"/>
<organism evidence="2">
    <name type="scientific">Vibrio sp. DAT722</name>
    <dbReference type="NCBI Taxonomy" id="344879"/>
    <lineage>
        <taxon>Bacteria</taxon>
        <taxon>Pseudomonadati</taxon>
        <taxon>Pseudomonadota</taxon>
        <taxon>Gammaproteobacteria</taxon>
        <taxon>Vibrionales</taxon>
        <taxon>Vibrionaceae</taxon>
        <taxon>Vibrio</taxon>
    </lineage>
</organism>
<feature type="transmembrane region" description="Helical" evidence="1">
    <location>
        <begin position="152"/>
        <end position="174"/>
    </location>
</feature>
<accession>Q2F9Z4</accession>
<sequence>MEIFNNEWVVGIGGGILSGLIVTLITRYFFSKKDNKEYAQKISTVNREVVYALRPGISEGHIPELDVLNSLINATARKYRVEKSDVYHAKQIAEELIKEIMDSSFISSETKKGYCSSLSHLVDDERPDGAELAEVVERKVIASELRQKQTEWMSLTLGVIAAILTMVGPLTTLIDKSSLATSLKPLLEAAFPTVAVLSSVLIATLSMIFGLTLKRVRQSTDHRNSET</sequence>
<name>Q2F9Z4_9VIBR</name>
<evidence type="ECO:0000313" key="2">
    <source>
        <dbReference type="EMBL" id="ABA55877.1"/>
    </source>
</evidence>
<reference evidence="2" key="1">
    <citation type="journal article" date="2006" name="BMC Evol. Biol.">
        <title>Recovery and evolutionary analysis of complete integron gene cassette arrays from Vibrio.</title>
        <authorList>
            <person name="Boucher Y."/>
            <person name="Nesbo C.L."/>
            <person name="Joss M.J."/>
            <person name="Robinson A."/>
            <person name="Mabbutt B.C."/>
            <person name="Gillings M.R."/>
            <person name="Doolittle W.F."/>
            <person name="Stokes H.W."/>
        </authorList>
    </citation>
    <scope>NUCLEOTIDE SEQUENCE</scope>
    <source>
        <strain evidence="2">DAT722</strain>
    </source>
</reference>
<dbReference type="EMBL" id="DQ139261">
    <property type="protein sequence ID" value="ABA55877.1"/>
    <property type="molecule type" value="Genomic_DNA"/>
</dbReference>
<keyword evidence="1" id="KW-0812">Transmembrane</keyword>
<protein>
    <submittedName>
        <fullName evidence="2">Uncharacterized protein</fullName>
    </submittedName>
</protein>
<keyword evidence="1" id="KW-0472">Membrane</keyword>